<evidence type="ECO:0008006" key="3">
    <source>
        <dbReference type="Google" id="ProtNLM"/>
    </source>
</evidence>
<comment type="caution">
    <text evidence="1">The sequence shown here is derived from an EMBL/GenBank/DDBJ whole genome shotgun (WGS) entry which is preliminary data.</text>
</comment>
<proteinExistence type="predicted"/>
<dbReference type="EMBL" id="CATNWA010007762">
    <property type="protein sequence ID" value="CAI9554653.1"/>
    <property type="molecule type" value="Genomic_DNA"/>
</dbReference>
<dbReference type="Proteomes" id="UP001162483">
    <property type="component" value="Unassembled WGS sequence"/>
</dbReference>
<name>A0ABN9C410_9NEOB</name>
<keyword evidence="2" id="KW-1185">Reference proteome</keyword>
<reference evidence="1" key="1">
    <citation type="submission" date="2023-05" db="EMBL/GenBank/DDBJ databases">
        <authorList>
            <person name="Stuckert A."/>
        </authorList>
    </citation>
    <scope>NUCLEOTIDE SEQUENCE</scope>
</reference>
<sequence length="110" mass="13505">MLRVLFDVPLREYLRYRQIRHFFNSHFGLMPSSPISFFERISRDSPRGRGLISDLYHQFLICLFHTPPLYRKNGRRIVVSLFQMRIGIPWWITYARVIDLFLFVRWPLRF</sequence>
<gene>
    <name evidence="1" type="ORF">SPARVUS_LOCUS4267743</name>
</gene>
<evidence type="ECO:0000313" key="2">
    <source>
        <dbReference type="Proteomes" id="UP001162483"/>
    </source>
</evidence>
<evidence type="ECO:0000313" key="1">
    <source>
        <dbReference type="EMBL" id="CAI9554653.1"/>
    </source>
</evidence>
<organism evidence="1 2">
    <name type="scientific">Staurois parvus</name>
    <dbReference type="NCBI Taxonomy" id="386267"/>
    <lineage>
        <taxon>Eukaryota</taxon>
        <taxon>Metazoa</taxon>
        <taxon>Chordata</taxon>
        <taxon>Craniata</taxon>
        <taxon>Vertebrata</taxon>
        <taxon>Euteleostomi</taxon>
        <taxon>Amphibia</taxon>
        <taxon>Batrachia</taxon>
        <taxon>Anura</taxon>
        <taxon>Neobatrachia</taxon>
        <taxon>Ranoidea</taxon>
        <taxon>Ranidae</taxon>
        <taxon>Staurois</taxon>
    </lineage>
</organism>
<protein>
    <recommendedName>
        <fullName evidence="3">Maturase K</fullName>
    </recommendedName>
</protein>
<accession>A0ABN9C410</accession>